<dbReference type="SUPFAM" id="SSF57850">
    <property type="entry name" value="RING/U-box"/>
    <property type="match status" value="1"/>
</dbReference>
<dbReference type="PROSITE" id="PS50089">
    <property type="entry name" value="ZF_RING_2"/>
    <property type="match status" value="1"/>
</dbReference>
<feature type="zinc finger region" description="TRAF-type" evidence="4">
    <location>
        <begin position="102"/>
        <end position="156"/>
    </location>
</feature>
<dbReference type="InterPro" id="IPR001293">
    <property type="entry name" value="Znf_TRAF"/>
</dbReference>
<evidence type="ECO:0000256" key="4">
    <source>
        <dbReference type="PROSITE-ProRule" id="PRU00207"/>
    </source>
</evidence>
<dbReference type="Pfam" id="PF02176">
    <property type="entry name" value="zf-TRAF"/>
    <property type="match status" value="1"/>
</dbReference>
<dbReference type="PROSITE" id="PS00518">
    <property type="entry name" value="ZF_RING_1"/>
    <property type="match status" value="1"/>
</dbReference>
<evidence type="ECO:0000256" key="5">
    <source>
        <dbReference type="SAM" id="Coils"/>
    </source>
</evidence>
<dbReference type="SUPFAM" id="SSF49599">
    <property type="entry name" value="TRAF domain-like"/>
    <property type="match status" value="1"/>
</dbReference>
<dbReference type="Gene3D" id="3.30.40.10">
    <property type="entry name" value="Zinc/RING finger domain, C3HC4 (zinc finger)"/>
    <property type="match status" value="3"/>
</dbReference>
<keyword evidence="5" id="KW-0175">Coiled coil</keyword>
<evidence type="ECO:0000256" key="2">
    <source>
        <dbReference type="ARBA" id="ARBA00022771"/>
    </source>
</evidence>
<dbReference type="InterPro" id="IPR013083">
    <property type="entry name" value="Znf_RING/FYVE/PHD"/>
</dbReference>
<name>A0A367IPJ4_RHIST</name>
<keyword evidence="9" id="KW-1185">Reference proteome</keyword>
<dbReference type="PANTHER" id="PTHR10131:SF94">
    <property type="entry name" value="TNF RECEPTOR-ASSOCIATED FACTOR 4"/>
    <property type="match status" value="1"/>
</dbReference>
<dbReference type="EMBL" id="PJQM01006504">
    <property type="protein sequence ID" value="RCH79559.1"/>
    <property type="molecule type" value="Genomic_DNA"/>
</dbReference>
<evidence type="ECO:0000256" key="1">
    <source>
        <dbReference type="ARBA" id="ARBA00022723"/>
    </source>
</evidence>
<dbReference type="STRING" id="4846.A0A367IPJ4"/>
<accession>A0A367IPJ4</accession>
<feature type="coiled-coil region" evidence="5">
    <location>
        <begin position="287"/>
        <end position="314"/>
    </location>
</feature>
<feature type="domain" description="TRAF-type" evidence="7">
    <location>
        <begin position="158"/>
        <end position="202"/>
    </location>
</feature>
<keyword evidence="3 4" id="KW-0862">Zinc</keyword>
<feature type="domain" description="RING-type" evidence="6">
    <location>
        <begin position="20"/>
        <end position="58"/>
    </location>
</feature>
<evidence type="ECO:0000259" key="7">
    <source>
        <dbReference type="PROSITE" id="PS50145"/>
    </source>
</evidence>
<keyword evidence="1 4" id="KW-0479">Metal-binding</keyword>
<evidence type="ECO:0000259" key="6">
    <source>
        <dbReference type="PROSITE" id="PS50089"/>
    </source>
</evidence>
<dbReference type="OrthoDB" id="1630758at2759"/>
<protein>
    <recommendedName>
        <fullName evidence="10">TNF receptor-associated factor 6</fullName>
    </recommendedName>
</protein>
<reference evidence="8 9" key="1">
    <citation type="journal article" date="2018" name="G3 (Bethesda)">
        <title>Phylogenetic and Phylogenomic Definition of Rhizopus Species.</title>
        <authorList>
            <person name="Gryganskyi A.P."/>
            <person name="Golan J."/>
            <person name="Dolatabadi S."/>
            <person name="Mondo S."/>
            <person name="Robb S."/>
            <person name="Idnurm A."/>
            <person name="Muszewska A."/>
            <person name="Steczkiewicz K."/>
            <person name="Masonjones S."/>
            <person name="Liao H.L."/>
            <person name="Gajdeczka M.T."/>
            <person name="Anike F."/>
            <person name="Vuek A."/>
            <person name="Anishchenko I.M."/>
            <person name="Voigt K."/>
            <person name="de Hoog G.S."/>
            <person name="Smith M.E."/>
            <person name="Heitman J."/>
            <person name="Vilgalys R."/>
            <person name="Stajich J.E."/>
        </authorList>
    </citation>
    <scope>NUCLEOTIDE SEQUENCE [LARGE SCALE GENOMIC DNA]</scope>
    <source>
        <strain evidence="8 9">LSU 92-RS-03</strain>
    </source>
</reference>
<dbReference type="AlphaFoldDB" id="A0A367IPJ4"/>
<evidence type="ECO:0000256" key="3">
    <source>
        <dbReference type="ARBA" id="ARBA00022833"/>
    </source>
</evidence>
<organism evidence="8 9">
    <name type="scientific">Rhizopus stolonifer</name>
    <name type="common">Rhizopus nigricans</name>
    <dbReference type="NCBI Taxonomy" id="4846"/>
    <lineage>
        <taxon>Eukaryota</taxon>
        <taxon>Fungi</taxon>
        <taxon>Fungi incertae sedis</taxon>
        <taxon>Mucoromycota</taxon>
        <taxon>Mucoromycotina</taxon>
        <taxon>Mucoromycetes</taxon>
        <taxon>Mucorales</taxon>
        <taxon>Mucorineae</taxon>
        <taxon>Rhizopodaceae</taxon>
        <taxon>Rhizopus</taxon>
    </lineage>
</organism>
<dbReference type="PROSITE" id="PS50145">
    <property type="entry name" value="ZF_TRAF"/>
    <property type="match status" value="2"/>
</dbReference>
<dbReference type="SMART" id="SM00184">
    <property type="entry name" value="RING"/>
    <property type="match status" value="1"/>
</dbReference>
<proteinExistence type="predicted"/>
<dbReference type="PANTHER" id="PTHR10131">
    <property type="entry name" value="TNF RECEPTOR ASSOCIATED FACTOR"/>
    <property type="match status" value="1"/>
</dbReference>
<dbReference type="Pfam" id="PF13923">
    <property type="entry name" value="zf-C3HC4_2"/>
    <property type="match status" value="1"/>
</dbReference>
<feature type="domain" description="TRAF-type" evidence="7">
    <location>
        <begin position="102"/>
        <end position="156"/>
    </location>
</feature>
<gene>
    <name evidence="8" type="ORF">CU098_005120</name>
</gene>
<dbReference type="GO" id="GO:0008270">
    <property type="term" value="F:zinc ion binding"/>
    <property type="evidence" value="ECO:0007669"/>
    <property type="project" value="UniProtKB-KW"/>
</dbReference>
<dbReference type="Proteomes" id="UP000253551">
    <property type="component" value="Unassembled WGS sequence"/>
</dbReference>
<dbReference type="InterPro" id="IPR017907">
    <property type="entry name" value="Znf_RING_CS"/>
</dbReference>
<feature type="zinc finger region" description="TRAF-type" evidence="4">
    <location>
        <begin position="158"/>
        <end position="202"/>
    </location>
</feature>
<dbReference type="InterPro" id="IPR001841">
    <property type="entry name" value="Znf_RING"/>
</dbReference>
<evidence type="ECO:0000313" key="8">
    <source>
        <dbReference type="EMBL" id="RCH79559.1"/>
    </source>
</evidence>
<keyword evidence="2 4" id="KW-0863">Zinc-finger</keyword>
<comment type="caution">
    <text evidence="8">The sequence shown here is derived from an EMBL/GenBank/DDBJ whole genome shotgun (WGS) entry which is preliminary data.</text>
</comment>
<evidence type="ECO:0008006" key="10">
    <source>
        <dbReference type="Google" id="ProtNLM"/>
    </source>
</evidence>
<sequence length="382" mass="44216">MDIDLRTLCYVDHVNDNLICCICQQPFIEPVISTCGHTFCHHCILQALENSPHCPIDRTALTAHDVEPAAKIITNMVNELSVYCPRQEQGCPYQGQRQYIESHLKQDCQYIMAPCELEECKELLLKKDLSTHAETCNYRVMECNMCKKKLCAYEMEDHYNLCPSEIMTCPYCDTSRPRSEHNAHLHDCPQLTVSCHHSESGCPWSDQRRYLDVHLSTCVYESIQPFLHKQQQVEKSLRAELAQVHKENESLKRYQLESNQQIEFITRQLDLMFPGHFMSDVPQDARNESVLAENQRISHELETLNANMASLELKQNVALMTETFRLQEELQSLRAICHGLRMQMHYLMMERRTQASTSTTNANGNDVATTNALNRMRTWLGK</sequence>
<evidence type="ECO:0000313" key="9">
    <source>
        <dbReference type="Proteomes" id="UP000253551"/>
    </source>
</evidence>